<comment type="caution">
    <text evidence="1">The sequence shown here is derived from an EMBL/GenBank/DDBJ whole genome shotgun (WGS) entry which is preliminary data.</text>
</comment>
<protein>
    <submittedName>
        <fullName evidence="1">Uncharacterized protein</fullName>
    </submittedName>
</protein>
<accession>X1BJU0</accession>
<name>X1BJU0_9ZZZZ</name>
<dbReference type="AlphaFoldDB" id="X1BJU0"/>
<organism evidence="1">
    <name type="scientific">marine sediment metagenome</name>
    <dbReference type="NCBI Taxonomy" id="412755"/>
    <lineage>
        <taxon>unclassified sequences</taxon>
        <taxon>metagenomes</taxon>
        <taxon>ecological metagenomes</taxon>
    </lineage>
</organism>
<gene>
    <name evidence="1" type="ORF">S01H4_41044</name>
</gene>
<reference evidence="1" key="1">
    <citation type="journal article" date="2014" name="Front. Microbiol.">
        <title>High frequency of phylogenetically diverse reductive dehalogenase-homologous genes in deep subseafloor sedimentary metagenomes.</title>
        <authorList>
            <person name="Kawai M."/>
            <person name="Futagami T."/>
            <person name="Toyoda A."/>
            <person name="Takaki Y."/>
            <person name="Nishi S."/>
            <person name="Hori S."/>
            <person name="Arai W."/>
            <person name="Tsubouchi T."/>
            <person name="Morono Y."/>
            <person name="Uchiyama I."/>
            <person name="Ito T."/>
            <person name="Fujiyama A."/>
            <person name="Inagaki F."/>
            <person name="Takami H."/>
        </authorList>
    </citation>
    <scope>NUCLEOTIDE SEQUENCE</scope>
    <source>
        <strain evidence="1">Expedition CK06-06</strain>
    </source>
</reference>
<sequence length="150" mass="16847">MLVPKRKLTMLAMLALIIMGVPMTLAGLSRIWNREITGTVFYFEYIDFEGFISTTWGSYAEQTEVLELDSQWKTMITVTQTDYDPGLLLDISYTSSAEGAVITATGRYVSLYWADTSEHINNEGDPFNIPTDGTTLAIDTAQMIWEHPFG</sequence>
<proteinExistence type="predicted"/>
<evidence type="ECO:0000313" key="1">
    <source>
        <dbReference type="EMBL" id="GAG96169.1"/>
    </source>
</evidence>
<feature type="non-terminal residue" evidence="1">
    <location>
        <position position="150"/>
    </location>
</feature>
<dbReference type="EMBL" id="BART01022423">
    <property type="protein sequence ID" value="GAG96169.1"/>
    <property type="molecule type" value="Genomic_DNA"/>
</dbReference>